<proteinExistence type="predicted"/>
<evidence type="ECO:0000313" key="3">
    <source>
        <dbReference type="Proteomes" id="UP000321051"/>
    </source>
</evidence>
<feature type="coiled-coil region" evidence="1">
    <location>
        <begin position="16"/>
        <end position="43"/>
    </location>
</feature>
<name>A0A510Y797_MARHA</name>
<gene>
    <name evidence="2" type="ORF">MHA01_12320</name>
</gene>
<keyword evidence="3" id="KW-1185">Reference proteome</keyword>
<dbReference type="AlphaFoldDB" id="A0A510Y797"/>
<evidence type="ECO:0000313" key="2">
    <source>
        <dbReference type="EMBL" id="GEK58327.1"/>
    </source>
</evidence>
<sequence length="49" mass="5846">MVPACGVVMQGRRLNEAEEQLRMERVQRNLERFKEAERKFKRQKLVAEG</sequence>
<dbReference type="RefSeq" id="WP_158219136.1">
    <property type="nucleotide sequence ID" value="NZ_BJUN01000005.1"/>
</dbReference>
<protein>
    <submittedName>
        <fullName evidence="2">Uncharacterized protein</fullName>
    </submittedName>
</protein>
<dbReference type="Proteomes" id="UP000321051">
    <property type="component" value="Unassembled WGS sequence"/>
</dbReference>
<comment type="caution">
    <text evidence="2">The sequence shown here is derived from an EMBL/GenBank/DDBJ whole genome shotgun (WGS) entry which is preliminary data.</text>
</comment>
<keyword evidence="1" id="KW-0175">Coiled coil</keyword>
<organism evidence="2 3">
    <name type="scientific">Marinococcus halophilus</name>
    <dbReference type="NCBI Taxonomy" id="1371"/>
    <lineage>
        <taxon>Bacteria</taxon>
        <taxon>Bacillati</taxon>
        <taxon>Bacillota</taxon>
        <taxon>Bacilli</taxon>
        <taxon>Bacillales</taxon>
        <taxon>Bacillaceae</taxon>
        <taxon>Marinococcus</taxon>
    </lineage>
</organism>
<evidence type="ECO:0000256" key="1">
    <source>
        <dbReference type="SAM" id="Coils"/>
    </source>
</evidence>
<reference evidence="2 3" key="1">
    <citation type="submission" date="2019-07" db="EMBL/GenBank/DDBJ databases">
        <title>Whole genome shotgun sequence of Marinococcus halophilus NBRC 102359.</title>
        <authorList>
            <person name="Hosoyama A."/>
            <person name="Uohara A."/>
            <person name="Ohji S."/>
            <person name="Ichikawa N."/>
        </authorList>
    </citation>
    <scope>NUCLEOTIDE SEQUENCE [LARGE SCALE GENOMIC DNA]</scope>
    <source>
        <strain evidence="2 3">NBRC 102359</strain>
    </source>
</reference>
<dbReference type="STRING" id="1371.GCA_900166605_02724"/>
<accession>A0A510Y797</accession>
<dbReference type="EMBL" id="BJUN01000005">
    <property type="protein sequence ID" value="GEK58327.1"/>
    <property type="molecule type" value="Genomic_DNA"/>
</dbReference>